<protein>
    <recommendedName>
        <fullName evidence="5">Cell wall protein</fullName>
    </recommendedName>
</protein>
<feature type="compositionally biased region" description="Polar residues" evidence="1">
    <location>
        <begin position="185"/>
        <end position="200"/>
    </location>
</feature>
<name>A0A2T4C511_TRILO</name>
<keyword evidence="4" id="KW-1185">Reference proteome</keyword>
<accession>A0A2T4C511</accession>
<dbReference type="Proteomes" id="UP000240760">
    <property type="component" value="Unassembled WGS sequence"/>
</dbReference>
<evidence type="ECO:0008006" key="5">
    <source>
        <dbReference type="Google" id="ProtNLM"/>
    </source>
</evidence>
<feature type="compositionally biased region" description="Low complexity" evidence="1">
    <location>
        <begin position="160"/>
        <end position="180"/>
    </location>
</feature>
<gene>
    <name evidence="3" type="ORF">M440DRAFT_1401002</name>
</gene>
<feature type="region of interest" description="Disordered" evidence="1">
    <location>
        <begin position="160"/>
        <end position="200"/>
    </location>
</feature>
<dbReference type="EMBL" id="KZ679131">
    <property type="protein sequence ID" value="PTB76650.1"/>
    <property type="molecule type" value="Genomic_DNA"/>
</dbReference>
<evidence type="ECO:0000313" key="4">
    <source>
        <dbReference type="Proteomes" id="UP000240760"/>
    </source>
</evidence>
<proteinExistence type="predicted"/>
<dbReference type="OrthoDB" id="3942074at2759"/>
<sequence length="223" mass="21774">MAVRSLVATLLLASSALAKTDLAGCTYTDVVVFPSGRPSYEAYGSRIWYVPGSGELCEFLDCGGGRAPPKTTVPGCPLYSGTETYSPSYLDLHTKAAGEATATATGSSGASTTAVEAQVTTQPTAAPATTLETSVSETASEASTAAAASTTTAAVPVQSSAASSSSSSTATASQGLTTGAPGRNGTVTGSRPTNTFTTNGAAPTGVAVLGSFLVAGVAAVGLL</sequence>
<feature type="chain" id="PRO_5015678196" description="Cell wall protein" evidence="2">
    <location>
        <begin position="19"/>
        <end position="223"/>
    </location>
</feature>
<dbReference type="STRING" id="983965.A0A2T4C511"/>
<reference evidence="3 4" key="1">
    <citation type="submission" date="2016-07" db="EMBL/GenBank/DDBJ databases">
        <title>Multiple horizontal gene transfer events from other fungi enriched the ability of initially mycotrophic Trichoderma (Ascomycota) to feed on dead plant biomass.</title>
        <authorList>
            <consortium name="DOE Joint Genome Institute"/>
            <person name="Aerts A."/>
            <person name="Atanasova L."/>
            <person name="Chenthamara K."/>
            <person name="Zhang J."/>
            <person name="Grujic M."/>
            <person name="Henrissat B."/>
            <person name="Kuo A."/>
            <person name="Salamov A."/>
            <person name="Lipzen A."/>
            <person name="Labutti K."/>
            <person name="Barry K."/>
            <person name="Miao Y."/>
            <person name="Rahimi M.J."/>
            <person name="Shen Q."/>
            <person name="Grigoriev I.V."/>
            <person name="Kubicek C.P."/>
            <person name="Druzhinina I.S."/>
        </authorList>
    </citation>
    <scope>NUCLEOTIDE SEQUENCE [LARGE SCALE GENOMIC DNA]</scope>
    <source>
        <strain evidence="3 4">ATCC 18648</strain>
    </source>
</reference>
<feature type="region of interest" description="Disordered" evidence="1">
    <location>
        <begin position="103"/>
        <end position="131"/>
    </location>
</feature>
<dbReference type="AlphaFoldDB" id="A0A2T4C511"/>
<evidence type="ECO:0000256" key="1">
    <source>
        <dbReference type="SAM" id="MobiDB-lite"/>
    </source>
</evidence>
<keyword evidence="2" id="KW-0732">Signal</keyword>
<evidence type="ECO:0000313" key="3">
    <source>
        <dbReference type="EMBL" id="PTB76650.1"/>
    </source>
</evidence>
<organism evidence="3 4">
    <name type="scientific">Trichoderma longibrachiatum ATCC 18648</name>
    <dbReference type="NCBI Taxonomy" id="983965"/>
    <lineage>
        <taxon>Eukaryota</taxon>
        <taxon>Fungi</taxon>
        <taxon>Dikarya</taxon>
        <taxon>Ascomycota</taxon>
        <taxon>Pezizomycotina</taxon>
        <taxon>Sordariomycetes</taxon>
        <taxon>Hypocreomycetidae</taxon>
        <taxon>Hypocreales</taxon>
        <taxon>Hypocreaceae</taxon>
        <taxon>Trichoderma</taxon>
    </lineage>
</organism>
<evidence type="ECO:0000256" key="2">
    <source>
        <dbReference type="SAM" id="SignalP"/>
    </source>
</evidence>
<feature type="signal peptide" evidence="2">
    <location>
        <begin position="1"/>
        <end position="18"/>
    </location>
</feature>